<dbReference type="InterPro" id="IPR002213">
    <property type="entry name" value="UDP_glucos_trans"/>
</dbReference>
<dbReference type="PANTHER" id="PTHR48046:SF1">
    <property type="entry name" value="GLYCOSYLTRANSFERASE-RELATED"/>
    <property type="match status" value="1"/>
</dbReference>
<protein>
    <recommendedName>
        <fullName evidence="6">Glycosyltransferase</fullName>
        <ecNumber evidence="6">2.4.1.-</ecNumber>
    </recommendedName>
</protein>
<dbReference type="EMBL" id="PKPP01001454">
    <property type="protein sequence ID" value="PWA82607.1"/>
    <property type="molecule type" value="Genomic_DNA"/>
</dbReference>
<accession>A0A2U1PA54</accession>
<comment type="function">
    <text evidence="4">May glycosylate diterpenes or flavonols in leaves.</text>
</comment>
<evidence type="ECO:0000256" key="2">
    <source>
        <dbReference type="ARBA" id="ARBA00022676"/>
    </source>
</evidence>
<evidence type="ECO:0000256" key="4">
    <source>
        <dbReference type="ARBA" id="ARBA00053747"/>
    </source>
</evidence>
<evidence type="ECO:0000256" key="6">
    <source>
        <dbReference type="RuleBase" id="RU362057"/>
    </source>
</evidence>
<evidence type="ECO:0000313" key="8">
    <source>
        <dbReference type="Proteomes" id="UP000245207"/>
    </source>
</evidence>
<evidence type="ECO:0000256" key="3">
    <source>
        <dbReference type="ARBA" id="ARBA00022679"/>
    </source>
</evidence>
<dbReference type="EC" id="2.4.1.-" evidence="6"/>
<dbReference type="SUPFAM" id="SSF53756">
    <property type="entry name" value="UDP-Glycosyltransferase/glycogen phosphorylase"/>
    <property type="match status" value="1"/>
</dbReference>
<dbReference type="PANTHER" id="PTHR48046">
    <property type="entry name" value="UDP-GLYCOSYLTRANSFERASE 72E1"/>
    <property type="match status" value="1"/>
</dbReference>
<sequence>MDQEKLHVAIIASPGVGHLLPVLLLANRLVIYHNITTTILAVTTQTSYLESQTLTKSSHIKIIKIPLPDTSNLLGEADSVFTRLTVIMREARHGIRSAISTMNPCPHVLIADLFACESLPIGNEFHMQKYVYVPCNAWFVALTTYLHVLDKEVEGEYVDWVKPLRIPGCRPVRREDLPDAMWDRSNRQYDEYVKMGVDFTTLSDGILTNTWKDMDPRCLDAFKCDETLRSFVKVPVYDIGPLTREVGVINLKGNKVIEWLNMQPLKSVLFVSFGSGGTLSFKQISELAWGLEMSQQRFVWVVRPPPRVGNASDGAFFSARNGSDITLDFLPEGFLTRTKELGLVIPMWAPQVDILNHGSIGGFLTHCGLNSVNESIKSGVPMIAWPLYAEQTMNATLLTEDLKVAIRPSVLPTKEVVDREEIEKMVRRLMKGEEKKAMMDNVKLLKESVKEALEVNGSSYNSMCDFINCCQMKMKSSKK</sequence>
<proteinExistence type="inferred from homology"/>
<comment type="similarity">
    <text evidence="1 5">Belongs to the UDP-glycosyltransferase family.</text>
</comment>
<dbReference type="FunFam" id="3.40.50.2000:FF:000056">
    <property type="entry name" value="Glycosyltransferase"/>
    <property type="match status" value="1"/>
</dbReference>
<dbReference type="CDD" id="cd03784">
    <property type="entry name" value="GT1_Gtf-like"/>
    <property type="match status" value="1"/>
</dbReference>
<gene>
    <name evidence="7" type="ORF">CTI12_AA174660</name>
</gene>
<comment type="caution">
    <text evidence="7">The sequence shown here is derived from an EMBL/GenBank/DDBJ whole genome shotgun (WGS) entry which is preliminary data.</text>
</comment>
<dbReference type="Gene3D" id="3.40.50.2000">
    <property type="entry name" value="Glycogen Phosphorylase B"/>
    <property type="match status" value="2"/>
</dbReference>
<name>A0A2U1PA54_ARTAN</name>
<dbReference type="InterPro" id="IPR035595">
    <property type="entry name" value="UDP_glycos_trans_CS"/>
</dbReference>
<keyword evidence="3 5" id="KW-0808">Transferase</keyword>
<evidence type="ECO:0000256" key="5">
    <source>
        <dbReference type="RuleBase" id="RU003718"/>
    </source>
</evidence>
<reference evidence="7 8" key="1">
    <citation type="journal article" date="2018" name="Mol. Plant">
        <title>The genome of Artemisia annua provides insight into the evolution of Asteraceae family and artemisinin biosynthesis.</title>
        <authorList>
            <person name="Shen Q."/>
            <person name="Zhang L."/>
            <person name="Liao Z."/>
            <person name="Wang S."/>
            <person name="Yan T."/>
            <person name="Shi P."/>
            <person name="Liu M."/>
            <person name="Fu X."/>
            <person name="Pan Q."/>
            <person name="Wang Y."/>
            <person name="Lv Z."/>
            <person name="Lu X."/>
            <person name="Zhang F."/>
            <person name="Jiang W."/>
            <person name="Ma Y."/>
            <person name="Chen M."/>
            <person name="Hao X."/>
            <person name="Li L."/>
            <person name="Tang Y."/>
            <person name="Lv G."/>
            <person name="Zhou Y."/>
            <person name="Sun X."/>
            <person name="Brodelius P.E."/>
            <person name="Rose J.K.C."/>
            <person name="Tang K."/>
        </authorList>
    </citation>
    <scope>NUCLEOTIDE SEQUENCE [LARGE SCALE GENOMIC DNA]</scope>
    <source>
        <strain evidence="8">cv. Huhao1</strain>
        <tissue evidence="7">Leaf</tissue>
    </source>
</reference>
<evidence type="ECO:0000256" key="1">
    <source>
        <dbReference type="ARBA" id="ARBA00009995"/>
    </source>
</evidence>
<dbReference type="OrthoDB" id="5835829at2759"/>
<dbReference type="PROSITE" id="PS00375">
    <property type="entry name" value="UDPGT"/>
    <property type="match status" value="1"/>
</dbReference>
<dbReference type="AlphaFoldDB" id="A0A2U1PA54"/>
<dbReference type="GO" id="GO:0008194">
    <property type="term" value="F:UDP-glycosyltransferase activity"/>
    <property type="evidence" value="ECO:0007669"/>
    <property type="project" value="InterPro"/>
</dbReference>
<keyword evidence="8" id="KW-1185">Reference proteome</keyword>
<keyword evidence="2 5" id="KW-0328">Glycosyltransferase</keyword>
<evidence type="ECO:0000313" key="7">
    <source>
        <dbReference type="EMBL" id="PWA82607.1"/>
    </source>
</evidence>
<organism evidence="7 8">
    <name type="scientific">Artemisia annua</name>
    <name type="common">Sweet wormwood</name>
    <dbReference type="NCBI Taxonomy" id="35608"/>
    <lineage>
        <taxon>Eukaryota</taxon>
        <taxon>Viridiplantae</taxon>
        <taxon>Streptophyta</taxon>
        <taxon>Embryophyta</taxon>
        <taxon>Tracheophyta</taxon>
        <taxon>Spermatophyta</taxon>
        <taxon>Magnoliopsida</taxon>
        <taxon>eudicotyledons</taxon>
        <taxon>Gunneridae</taxon>
        <taxon>Pentapetalae</taxon>
        <taxon>asterids</taxon>
        <taxon>campanulids</taxon>
        <taxon>Asterales</taxon>
        <taxon>Asteraceae</taxon>
        <taxon>Asteroideae</taxon>
        <taxon>Anthemideae</taxon>
        <taxon>Artemisiinae</taxon>
        <taxon>Artemisia</taxon>
    </lineage>
</organism>
<dbReference type="Pfam" id="PF00201">
    <property type="entry name" value="UDPGT"/>
    <property type="match status" value="1"/>
</dbReference>
<dbReference type="Proteomes" id="UP000245207">
    <property type="component" value="Unassembled WGS sequence"/>
</dbReference>